<dbReference type="Proteomes" id="UP000243217">
    <property type="component" value="Unassembled WGS sequence"/>
</dbReference>
<dbReference type="EMBL" id="JNBS01000523">
    <property type="protein sequence ID" value="OQS04964.1"/>
    <property type="molecule type" value="Genomic_DNA"/>
</dbReference>
<accession>A0A1W0A3V6</accession>
<feature type="binding site" evidence="4">
    <location>
        <position position="102"/>
    </location>
    <ligand>
        <name>ATP</name>
        <dbReference type="ChEBI" id="CHEBI:30616"/>
    </ligand>
</feature>
<dbReference type="InterPro" id="IPR001245">
    <property type="entry name" value="Ser-Thr/Tyr_kinase_cat_dom"/>
</dbReference>
<evidence type="ECO:0000259" key="6">
    <source>
        <dbReference type="PROSITE" id="PS50011"/>
    </source>
</evidence>
<evidence type="ECO:0000313" key="7">
    <source>
        <dbReference type="EMBL" id="OQS04964.1"/>
    </source>
</evidence>
<reference evidence="7 8" key="1">
    <citation type="journal article" date="2014" name="Genome Biol. Evol.">
        <title>The secreted proteins of Achlya hypogyna and Thraustotheca clavata identify the ancestral oomycete secretome and reveal gene acquisitions by horizontal gene transfer.</title>
        <authorList>
            <person name="Misner I."/>
            <person name="Blouin N."/>
            <person name="Leonard G."/>
            <person name="Richards T.A."/>
            <person name="Lane C.E."/>
        </authorList>
    </citation>
    <scope>NUCLEOTIDE SEQUENCE [LARGE SCALE GENOMIC DNA]</scope>
    <source>
        <strain evidence="7 8">ATCC 34112</strain>
    </source>
</reference>
<keyword evidence="1 5" id="KW-0723">Serine/threonine-protein kinase</keyword>
<dbReference type="Pfam" id="PF07714">
    <property type="entry name" value="PK_Tyr_Ser-Thr"/>
    <property type="match status" value="1"/>
</dbReference>
<dbReference type="AlphaFoldDB" id="A0A1W0A3V6"/>
<dbReference type="InterPro" id="IPR017441">
    <property type="entry name" value="Protein_kinase_ATP_BS"/>
</dbReference>
<proteinExistence type="inferred from homology"/>
<dbReference type="OrthoDB" id="774951at2759"/>
<keyword evidence="8" id="KW-1185">Reference proteome</keyword>
<name>A0A1W0A3V6_9STRA</name>
<dbReference type="PROSITE" id="PS50011">
    <property type="entry name" value="PROTEIN_KINASE_DOM"/>
    <property type="match status" value="1"/>
</dbReference>
<comment type="caution">
    <text evidence="7">The sequence shown here is derived from an EMBL/GenBank/DDBJ whole genome shotgun (WGS) entry which is preliminary data.</text>
</comment>
<dbReference type="InterPro" id="IPR000719">
    <property type="entry name" value="Prot_kinase_dom"/>
</dbReference>
<dbReference type="Gene3D" id="3.30.200.20">
    <property type="entry name" value="Phosphorylase Kinase, domain 1"/>
    <property type="match status" value="1"/>
</dbReference>
<evidence type="ECO:0000256" key="2">
    <source>
        <dbReference type="ARBA" id="ARBA00022741"/>
    </source>
</evidence>
<keyword evidence="7" id="KW-0808">Transferase</keyword>
<feature type="domain" description="Protein kinase" evidence="6">
    <location>
        <begin position="75"/>
        <end position="326"/>
    </location>
</feature>
<dbReference type="PRINTS" id="PR00109">
    <property type="entry name" value="TYRKINASE"/>
</dbReference>
<keyword evidence="7" id="KW-0418">Kinase</keyword>
<evidence type="ECO:0000256" key="4">
    <source>
        <dbReference type="PROSITE-ProRule" id="PRU10141"/>
    </source>
</evidence>
<dbReference type="PANTHER" id="PTHR44329">
    <property type="entry name" value="SERINE/THREONINE-PROTEIN KINASE TNNI3K-RELATED"/>
    <property type="match status" value="1"/>
</dbReference>
<keyword evidence="2 4" id="KW-0547">Nucleotide-binding</keyword>
<evidence type="ECO:0000256" key="5">
    <source>
        <dbReference type="RuleBase" id="RU000304"/>
    </source>
</evidence>
<protein>
    <submittedName>
        <fullName evidence="7">Kinase</fullName>
    </submittedName>
</protein>
<dbReference type="PROSITE" id="PS00108">
    <property type="entry name" value="PROTEIN_KINASE_ST"/>
    <property type="match status" value="1"/>
</dbReference>
<gene>
    <name evidence="7" type="ORF">THRCLA_02850</name>
</gene>
<sequence>MGLTRDLRTTITQHAGTPYWTAPEVFKDSGHYGIQADIYSFVIAIKLYEWCMQWYITPQAKCELCSLIDTKELIINYDKRLGCGTFGSVYMAEYKYNTVAVKTFKNQNSEDFQSEVKTMTQCQFPFVLSLIGISAKTYMDGGDLRSHLDKKHEKARTITNYSSLEIAWATASSLVDVHHNGCIHRDLKSHNVLLSTKNYITLSDLGLTRDFATTMTQGADTLYWTAPEVLQESHYGFQSDIYSFGVLLTELDTLDMPYSNLNLSGLSILYKVSDGTLRPELSGKCAPWYKNLAEKCLANDPTQRPTELGIIEIIGAEMGKNSDIHLD</sequence>
<dbReference type="Gene3D" id="1.10.510.10">
    <property type="entry name" value="Transferase(Phosphotransferase) domain 1"/>
    <property type="match status" value="2"/>
</dbReference>
<dbReference type="STRING" id="74557.A0A1W0A3V6"/>
<evidence type="ECO:0000256" key="3">
    <source>
        <dbReference type="ARBA" id="ARBA00022840"/>
    </source>
</evidence>
<dbReference type="PANTHER" id="PTHR44329:SF214">
    <property type="entry name" value="PROTEIN KINASE DOMAIN-CONTAINING PROTEIN"/>
    <property type="match status" value="1"/>
</dbReference>
<evidence type="ECO:0000256" key="1">
    <source>
        <dbReference type="ARBA" id="ARBA00022527"/>
    </source>
</evidence>
<evidence type="ECO:0000313" key="8">
    <source>
        <dbReference type="Proteomes" id="UP000243217"/>
    </source>
</evidence>
<dbReference type="InterPro" id="IPR011009">
    <property type="entry name" value="Kinase-like_dom_sf"/>
</dbReference>
<comment type="similarity">
    <text evidence="5">Belongs to the protein kinase superfamily.</text>
</comment>
<dbReference type="InterPro" id="IPR008271">
    <property type="entry name" value="Ser/Thr_kinase_AS"/>
</dbReference>
<keyword evidence="3 4" id="KW-0067">ATP-binding</keyword>
<dbReference type="GO" id="GO:0004674">
    <property type="term" value="F:protein serine/threonine kinase activity"/>
    <property type="evidence" value="ECO:0007669"/>
    <property type="project" value="UniProtKB-KW"/>
</dbReference>
<dbReference type="SUPFAM" id="SSF56112">
    <property type="entry name" value="Protein kinase-like (PK-like)"/>
    <property type="match status" value="2"/>
</dbReference>
<dbReference type="InterPro" id="IPR051681">
    <property type="entry name" value="Ser/Thr_Kinases-Pseudokinases"/>
</dbReference>
<dbReference type="PROSITE" id="PS00107">
    <property type="entry name" value="PROTEIN_KINASE_ATP"/>
    <property type="match status" value="1"/>
</dbReference>
<dbReference type="GO" id="GO:0005524">
    <property type="term" value="F:ATP binding"/>
    <property type="evidence" value="ECO:0007669"/>
    <property type="project" value="UniProtKB-UniRule"/>
</dbReference>
<dbReference type="SMART" id="SM00220">
    <property type="entry name" value="S_TKc"/>
    <property type="match status" value="1"/>
</dbReference>
<organism evidence="7 8">
    <name type="scientific">Thraustotheca clavata</name>
    <dbReference type="NCBI Taxonomy" id="74557"/>
    <lineage>
        <taxon>Eukaryota</taxon>
        <taxon>Sar</taxon>
        <taxon>Stramenopiles</taxon>
        <taxon>Oomycota</taxon>
        <taxon>Saprolegniomycetes</taxon>
        <taxon>Saprolegniales</taxon>
        <taxon>Achlyaceae</taxon>
        <taxon>Thraustotheca</taxon>
    </lineage>
</organism>